<evidence type="ECO:0000313" key="3">
    <source>
        <dbReference type="Proteomes" id="UP000020492"/>
    </source>
</evidence>
<feature type="signal peptide" evidence="1">
    <location>
        <begin position="1"/>
        <end position="23"/>
    </location>
</feature>
<keyword evidence="1" id="KW-0732">Signal</keyword>
<name>A0A016QLJ0_9DEIO</name>
<organism evidence="2 3">
    <name type="scientific">Deinococcus phoenicis</name>
    <dbReference type="NCBI Taxonomy" id="1476583"/>
    <lineage>
        <taxon>Bacteria</taxon>
        <taxon>Thermotogati</taxon>
        <taxon>Deinococcota</taxon>
        <taxon>Deinococci</taxon>
        <taxon>Deinococcales</taxon>
        <taxon>Deinococcaceae</taxon>
        <taxon>Deinococcus</taxon>
    </lineage>
</organism>
<reference evidence="2 3" key="1">
    <citation type="submission" date="2014-03" db="EMBL/GenBank/DDBJ databases">
        <title>Draft genome sequence of Deinococcus phoenicis 1P10ME.</title>
        <authorList>
            <person name="Stepanov V.G."/>
            <person name="Vaishampayan P."/>
            <person name="Venkateswaran K."/>
            <person name="Fox G.E."/>
        </authorList>
    </citation>
    <scope>NUCLEOTIDE SEQUENCE [LARGE SCALE GENOMIC DNA]</scope>
    <source>
        <strain evidence="2 3">1P10ME</strain>
    </source>
</reference>
<dbReference type="EMBL" id="JHAC01000059">
    <property type="protein sequence ID" value="EYB66928.1"/>
    <property type="molecule type" value="Genomic_DNA"/>
</dbReference>
<dbReference type="PATRIC" id="fig|1476583.3.peg.3049"/>
<accession>A0A016QLJ0</accession>
<evidence type="ECO:0000256" key="1">
    <source>
        <dbReference type="SAM" id="SignalP"/>
    </source>
</evidence>
<proteinExistence type="predicted"/>
<dbReference type="STRING" id="1476583.DEIPH_ctg062orf0003"/>
<dbReference type="Proteomes" id="UP000020492">
    <property type="component" value="Unassembled WGS sequence"/>
</dbReference>
<comment type="caution">
    <text evidence="2">The sequence shown here is derived from an EMBL/GenBank/DDBJ whole genome shotgun (WGS) entry which is preliminary data.</text>
</comment>
<feature type="chain" id="PRO_5001485480" evidence="1">
    <location>
        <begin position="24"/>
        <end position="123"/>
    </location>
</feature>
<dbReference type="AlphaFoldDB" id="A0A016QLJ0"/>
<evidence type="ECO:0000313" key="2">
    <source>
        <dbReference type="EMBL" id="EYB66928.1"/>
    </source>
</evidence>
<sequence>MRPNTVRAVLLIGAALCLTTARAAPTYCPVTVIPDNLLVIAYRAVLRLDRDCPPDGIARVRKASTLNRHGPYRPIKPDGSPPYGGLWSWTLTQRGGNVPPAERWTSWGWTWEWWDGEAWRSAR</sequence>
<dbReference type="RefSeq" id="WP_034359729.1">
    <property type="nucleotide sequence ID" value="NZ_JHAC01000059.1"/>
</dbReference>
<keyword evidence="3" id="KW-1185">Reference proteome</keyword>
<protein>
    <submittedName>
        <fullName evidence="2">Uncharacterized protein</fullName>
    </submittedName>
</protein>
<gene>
    <name evidence="2" type="ORF">DEIPH_ctg062orf0003</name>
</gene>
<dbReference type="OrthoDB" id="72446at2"/>